<organism evidence="2">
    <name type="scientific">candidate division WOR-3 bacterium</name>
    <dbReference type="NCBI Taxonomy" id="2052148"/>
    <lineage>
        <taxon>Bacteria</taxon>
        <taxon>Bacteria division WOR-3</taxon>
    </lineage>
</organism>
<accession>A0A7C4CA44</accession>
<dbReference type="GO" id="GO:0006352">
    <property type="term" value="P:DNA-templated transcription initiation"/>
    <property type="evidence" value="ECO:0007669"/>
    <property type="project" value="InterPro"/>
</dbReference>
<feature type="domain" description="RNA polymerase sigma-70 region 4" evidence="1">
    <location>
        <begin position="17"/>
        <end position="39"/>
    </location>
</feature>
<dbReference type="Pfam" id="PF04545">
    <property type="entry name" value="Sigma70_r4"/>
    <property type="match status" value="1"/>
</dbReference>
<dbReference type="InterPro" id="IPR013324">
    <property type="entry name" value="RNA_pol_sigma_r3/r4-like"/>
</dbReference>
<dbReference type="SUPFAM" id="SSF88659">
    <property type="entry name" value="Sigma3 and sigma4 domains of RNA polymerase sigma factors"/>
    <property type="match status" value="1"/>
</dbReference>
<dbReference type="EMBL" id="DSUT01000007">
    <property type="protein sequence ID" value="HGK27363.1"/>
    <property type="molecule type" value="Genomic_DNA"/>
</dbReference>
<evidence type="ECO:0000313" key="2">
    <source>
        <dbReference type="EMBL" id="HGK27363.1"/>
    </source>
</evidence>
<gene>
    <name evidence="2" type="ORF">ENS41_00210</name>
</gene>
<dbReference type="GO" id="GO:0003700">
    <property type="term" value="F:DNA-binding transcription factor activity"/>
    <property type="evidence" value="ECO:0007669"/>
    <property type="project" value="InterPro"/>
</dbReference>
<comment type="caution">
    <text evidence="2">The sequence shown here is derived from an EMBL/GenBank/DDBJ whole genome shotgun (WGS) entry which is preliminary data.</text>
</comment>
<name>A0A7C4CA44_UNCW3</name>
<reference evidence="2" key="1">
    <citation type="journal article" date="2020" name="mSystems">
        <title>Genome- and Community-Level Interaction Insights into Carbon Utilization and Element Cycling Functions of Hydrothermarchaeota in Hydrothermal Sediment.</title>
        <authorList>
            <person name="Zhou Z."/>
            <person name="Liu Y."/>
            <person name="Xu W."/>
            <person name="Pan J."/>
            <person name="Luo Z.H."/>
            <person name="Li M."/>
        </authorList>
    </citation>
    <scope>NUCLEOTIDE SEQUENCE [LARGE SCALE GENOMIC DNA]</scope>
    <source>
        <strain evidence="2">SpSt-488</strain>
    </source>
</reference>
<dbReference type="InterPro" id="IPR007630">
    <property type="entry name" value="RNA_pol_sigma70_r4"/>
</dbReference>
<dbReference type="AlphaFoldDB" id="A0A7C4CA44"/>
<dbReference type="Gene3D" id="1.10.10.10">
    <property type="entry name" value="Winged helix-like DNA-binding domain superfamily/Winged helix DNA-binding domain"/>
    <property type="match status" value="1"/>
</dbReference>
<evidence type="ECO:0000259" key="1">
    <source>
        <dbReference type="Pfam" id="PF04545"/>
    </source>
</evidence>
<proteinExistence type="predicted"/>
<sequence length="52" mass="5915">MALTAIQKIEKLGKAVAKMTQAELGRAVGVSRERIRQLYPRLKVKPRRRARA</sequence>
<protein>
    <recommendedName>
        <fullName evidence="1">RNA polymerase sigma-70 region 4 domain-containing protein</fullName>
    </recommendedName>
</protein>
<dbReference type="InterPro" id="IPR036388">
    <property type="entry name" value="WH-like_DNA-bd_sf"/>
</dbReference>